<keyword evidence="6" id="KW-1185">Reference proteome</keyword>
<dbReference type="CDD" id="cd00112">
    <property type="entry name" value="LDLa"/>
    <property type="match status" value="1"/>
</dbReference>
<keyword evidence="3" id="KW-0472">Membrane</keyword>
<organism evidence="5">
    <name type="scientific">Medioppia subpectinata</name>
    <dbReference type="NCBI Taxonomy" id="1979941"/>
    <lineage>
        <taxon>Eukaryota</taxon>
        <taxon>Metazoa</taxon>
        <taxon>Ecdysozoa</taxon>
        <taxon>Arthropoda</taxon>
        <taxon>Chelicerata</taxon>
        <taxon>Arachnida</taxon>
        <taxon>Acari</taxon>
        <taxon>Acariformes</taxon>
        <taxon>Sarcoptiformes</taxon>
        <taxon>Oribatida</taxon>
        <taxon>Brachypylina</taxon>
        <taxon>Oppioidea</taxon>
        <taxon>Oppiidae</taxon>
        <taxon>Medioppia</taxon>
    </lineage>
</organism>
<feature type="transmembrane region" description="Helical" evidence="3">
    <location>
        <begin position="185"/>
        <end position="210"/>
    </location>
</feature>
<feature type="signal peptide" evidence="4">
    <location>
        <begin position="1"/>
        <end position="22"/>
    </location>
</feature>
<accession>A0A7R9KPR9</accession>
<feature type="disulfide bond" evidence="2">
    <location>
        <begin position="160"/>
        <end position="175"/>
    </location>
</feature>
<feature type="disulfide bond" evidence="2">
    <location>
        <begin position="141"/>
        <end position="153"/>
    </location>
</feature>
<gene>
    <name evidence="5" type="ORF">OSB1V03_LOCUS7425</name>
</gene>
<feature type="chain" id="PRO_5036403404" evidence="4">
    <location>
        <begin position="23"/>
        <end position="248"/>
    </location>
</feature>
<keyword evidence="1 2" id="KW-1015">Disulfide bond</keyword>
<dbReference type="SMART" id="SM00192">
    <property type="entry name" value="LDLa"/>
    <property type="match status" value="1"/>
</dbReference>
<evidence type="ECO:0000313" key="6">
    <source>
        <dbReference type="Proteomes" id="UP000759131"/>
    </source>
</evidence>
<name>A0A7R9KPR9_9ACAR</name>
<evidence type="ECO:0000313" key="5">
    <source>
        <dbReference type="EMBL" id="CAD7626995.1"/>
    </source>
</evidence>
<dbReference type="InterPro" id="IPR002172">
    <property type="entry name" value="LDrepeatLR_classA_rpt"/>
</dbReference>
<keyword evidence="3" id="KW-1133">Transmembrane helix</keyword>
<dbReference type="Gene3D" id="4.10.400.10">
    <property type="entry name" value="Low-density Lipoprotein Receptor"/>
    <property type="match status" value="1"/>
</dbReference>
<keyword evidence="4" id="KW-0732">Signal</keyword>
<dbReference type="InterPro" id="IPR036055">
    <property type="entry name" value="LDL_receptor-like_sf"/>
</dbReference>
<dbReference type="SUPFAM" id="SSF57424">
    <property type="entry name" value="LDL receptor-like module"/>
    <property type="match status" value="1"/>
</dbReference>
<protein>
    <submittedName>
        <fullName evidence="5">Uncharacterized protein</fullName>
    </submittedName>
</protein>
<dbReference type="EMBL" id="CAJPIZ010004329">
    <property type="protein sequence ID" value="CAG2107425.1"/>
    <property type="molecule type" value="Genomic_DNA"/>
</dbReference>
<reference evidence="5" key="1">
    <citation type="submission" date="2020-11" db="EMBL/GenBank/DDBJ databases">
        <authorList>
            <person name="Tran Van P."/>
        </authorList>
    </citation>
    <scope>NUCLEOTIDE SEQUENCE</scope>
</reference>
<keyword evidence="3" id="KW-0812">Transmembrane</keyword>
<evidence type="ECO:0000256" key="1">
    <source>
        <dbReference type="ARBA" id="ARBA00023157"/>
    </source>
</evidence>
<evidence type="ECO:0000256" key="2">
    <source>
        <dbReference type="PROSITE-ProRule" id="PRU00124"/>
    </source>
</evidence>
<proteinExistence type="predicted"/>
<sequence length="248" mass="28142">MHNKSIIIIAILCAINISWCLTQKLQYPIYYAEDICNETITMGTEPGNSSFVVKLTKNSQSKLITYCMVAVRLSTGTDHRVHVNTKHVIDAYKKINANSRNTITVTELSDGRHVDIEFNGLGDDIELVVTTYLEIDDDEKCPKHYFLCDINKCIHEIYRCDSYVNCLSDESDIECAYDITPNETMLITIILAIVGSLFGTTCLLSSYLYLTYYRKRESLLDSKQLNYGTINNSLSPVQSCQHSFTIIK</sequence>
<dbReference type="Proteomes" id="UP000759131">
    <property type="component" value="Unassembled WGS sequence"/>
</dbReference>
<dbReference type="AlphaFoldDB" id="A0A7R9KPR9"/>
<evidence type="ECO:0000256" key="3">
    <source>
        <dbReference type="SAM" id="Phobius"/>
    </source>
</evidence>
<dbReference type="EMBL" id="OC858904">
    <property type="protein sequence ID" value="CAD7626995.1"/>
    <property type="molecule type" value="Genomic_DNA"/>
</dbReference>
<dbReference type="OrthoDB" id="10020456at2759"/>
<feature type="disulfide bond" evidence="2">
    <location>
        <begin position="148"/>
        <end position="166"/>
    </location>
</feature>
<dbReference type="PROSITE" id="PS50068">
    <property type="entry name" value="LDLRA_2"/>
    <property type="match status" value="1"/>
</dbReference>
<evidence type="ECO:0000256" key="4">
    <source>
        <dbReference type="SAM" id="SignalP"/>
    </source>
</evidence>